<dbReference type="PROSITE" id="PS50887">
    <property type="entry name" value="GGDEF"/>
    <property type="match status" value="1"/>
</dbReference>
<dbReference type="PANTHER" id="PTHR45138">
    <property type="entry name" value="REGULATORY COMPONENTS OF SENSORY TRANSDUCTION SYSTEM"/>
    <property type="match status" value="1"/>
</dbReference>
<evidence type="ECO:0000313" key="11">
    <source>
        <dbReference type="EMBL" id="OQJ98768.1"/>
    </source>
</evidence>
<gene>
    <name evidence="9" type="ORF">ACX05_13605</name>
    <name evidence="11" type="ORF">AKG60_12060</name>
    <name evidence="12" type="ORF">EHC69_23840</name>
    <name evidence="8" type="ORF">I7278_05600</name>
    <name evidence="13" type="ORF">O1Q84_19740</name>
    <name evidence="10" type="ORF">QX249_03445</name>
</gene>
<feature type="chain" id="PRO_5044544800" description="diguanylate cyclase" evidence="6">
    <location>
        <begin position="28"/>
        <end position="637"/>
    </location>
</feature>
<keyword evidence="5" id="KW-1133">Transmembrane helix</keyword>
<reference evidence="9 14" key="1">
    <citation type="submission" date="2015-07" db="EMBL/GenBank/DDBJ databases">
        <title>Foodborne Vibrio parahaemolyticus Isolates.</title>
        <authorList>
            <person name="Ronholm J."/>
            <person name="Petronella N."/>
            <person name="Kenwell R."/>
            <person name="Banerjee S."/>
        </authorList>
    </citation>
    <scope>NUCLEOTIDE SEQUENCE [LARGE SCALE GENOMIC DNA]</scope>
    <source>
        <strain evidence="9 14">HS-06-05</strain>
    </source>
</reference>
<dbReference type="SUPFAM" id="SSF48452">
    <property type="entry name" value="TPR-like"/>
    <property type="match status" value="1"/>
</dbReference>
<dbReference type="AlphaFoldDB" id="A0A0L7VFQ1"/>
<dbReference type="InterPro" id="IPR029787">
    <property type="entry name" value="Nucleotide_cyclase"/>
</dbReference>
<keyword evidence="6" id="KW-0732">Signal</keyword>
<proteinExistence type="predicted"/>
<evidence type="ECO:0000313" key="8">
    <source>
        <dbReference type="EMBL" id="HAS6676283.1"/>
    </source>
</evidence>
<reference evidence="12 16" key="4">
    <citation type="submission" date="2018-12" db="EMBL/GenBank/DDBJ databases">
        <title>Genomic insights into the evolutionary origins and pathogenicity of five Vibrio parahaemolyticus strains isolated from the shrimp with acute hepatopancreatic necrosis disease (AHPND).</title>
        <authorList>
            <person name="Yang Q."/>
            <person name="Dong X."/>
            <person name="Xie G."/>
            <person name="Fu S."/>
            <person name="Zou P."/>
            <person name="Sun J."/>
            <person name="Wang Y."/>
            <person name="Huang J."/>
        </authorList>
    </citation>
    <scope>NUCLEOTIDE SEQUENCE [LARGE SCALE GENOMIC DNA]</scope>
    <source>
        <strain evidence="12 16">20160303005-1</strain>
    </source>
</reference>
<dbReference type="RefSeq" id="WP_005499080.1">
    <property type="nucleotide sequence ID" value="NZ_CAJDZF010000001.1"/>
</dbReference>
<protein>
    <recommendedName>
        <fullName evidence="2">diguanylate cyclase</fullName>
        <ecNumber evidence="2">2.7.7.65</ecNumber>
    </recommendedName>
</protein>
<dbReference type="Proteomes" id="UP000464718">
    <property type="component" value="Chromosome ii"/>
</dbReference>
<keyword evidence="5" id="KW-0472">Membrane</keyword>
<dbReference type="InterPro" id="IPR019734">
    <property type="entry name" value="TPR_rpt"/>
</dbReference>
<dbReference type="PANTHER" id="PTHR45138:SF9">
    <property type="entry name" value="DIGUANYLATE CYCLASE DGCM-RELATED"/>
    <property type="match status" value="1"/>
</dbReference>
<evidence type="ECO:0000256" key="1">
    <source>
        <dbReference type="ARBA" id="ARBA00001946"/>
    </source>
</evidence>
<evidence type="ECO:0000313" key="15">
    <source>
        <dbReference type="Proteomes" id="UP000191946"/>
    </source>
</evidence>
<feature type="domain" description="GGDEF" evidence="7">
    <location>
        <begin position="500"/>
        <end position="636"/>
    </location>
</feature>
<dbReference type="Proteomes" id="UP000191946">
    <property type="component" value="Unassembled WGS sequence"/>
</dbReference>
<dbReference type="InterPro" id="IPR050469">
    <property type="entry name" value="Diguanylate_Cyclase"/>
</dbReference>
<keyword evidence="5" id="KW-0812">Transmembrane</keyword>
<dbReference type="EMBL" id="LHQV01000015">
    <property type="protein sequence ID" value="OQJ98768.1"/>
    <property type="molecule type" value="Genomic_DNA"/>
</dbReference>
<evidence type="ECO:0000313" key="14">
    <source>
        <dbReference type="Proteomes" id="UP000037697"/>
    </source>
</evidence>
<dbReference type="FunFam" id="3.30.70.270:FF:000001">
    <property type="entry name" value="Diguanylate cyclase domain protein"/>
    <property type="match status" value="1"/>
</dbReference>
<dbReference type="InterPro" id="IPR000160">
    <property type="entry name" value="GGDEF_dom"/>
</dbReference>
<evidence type="ECO:0000256" key="3">
    <source>
        <dbReference type="ARBA" id="ARBA00034247"/>
    </source>
</evidence>
<evidence type="ECO:0000313" key="12">
    <source>
        <dbReference type="EMBL" id="QHH12312.1"/>
    </source>
</evidence>
<name>A0A0L7VFQ1_VIBPH</name>
<dbReference type="SUPFAM" id="SSF55073">
    <property type="entry name" value="Nucleotide cyclase"/>
    <property type="match status" value="1"/>
</dbReference>
<dbReference type="InterPro" id="IPR043128">
    <property type="entry name" value="Rev_trsase/Diguanyl_cyclase"/>
</dbReference>
<reference evidence="11 15" key="2">
    <citation type="submission" date="2015-08" db="EMBL/GenBank/DDBJ databases">
        <title>Draft Genome Sequences of Vibrio parahaemolyticus Strains.</title>
        <authorList>
            <person name="Gonzalez-Escalona N."/>
            <person name="DePaola A."/>
        </authorList>
    </citation>
    <scope>NUCLEOTIDE SEQUENCE [LARGE SCALE GENOMIC DNA]</scope>
    <source>
        <strain evidence="11 15">CFSAN001621</strain>
    </source>
</reference>
<feature type="transmembrane region" description="Helical" evidence="5">
    <location>
        <begin position="441"/>
        <end position="459"/>
    </location>
</feature>
<dbReference type="SMART" id="SM00028">
    <property type="entry name" value="TPR"/>
    <property type="match status" value="5"/>
</dbReference>
<dbReference type="Proteomes" id="UP000856022">
    <property type="component" value="Unassembled WGS sequence"/>
</dbReference>
<evidence type="ECO:0000256" key="6">
    <source>
        <dbReference type="SAM" id="SignalP"/>
    </source>
</evidence>
<dbReference type="EMBL" id="CP114195">
    <property type="protein sequence ID" value="WAT93230.1"/>
    <property type="molecule type" value="Genomic_DNA"/>
</dbReference>
<evidence type="ECO:0000313" key="16">
    <source>
        <dbReference type="Proteomes" id="UP000464718"/>
    </source>
</evidence>
<dbReference type="Pfam" id="PF00990">
    <property type="entry name" value="GGDEF"/>
    <property type="match status" value="1"/>
</dbReference>
<dbReference type="EMBL" id="LIRS01000074">
    <property type="protein sequence ID" value="KOY31548.1"/>
    <property type="molecule type" value="Genomic_DNA"/>
</dbReference>
<evidence type="ECO:0000256" key="5">
    <source>
        <dbReference type="SAM" id="Phobius"/>
    </source>
</evidence>
<evidence type="ECO:0000313" key="10">
    <source>
        <dbReference type="EMBL" id="MDS1819698.1"/>
    </source>
</evidence>
<dbReference type="Pfam" id="PF13424">
    <property type="entry name" value="TPR_12"/>
    <property type="match status" value="1"/>
</dbReference>
<accession>A0A0L7VFQ1</accession>
<reference evidence="13" key="6">
    <citation type="submission" date="2022-12" db="EMBL/GenBank/DDBJ databases">
        <title>Vibrio parahaemolyticus become highly virulent by producing novel Tc toxins.</title>
        <authorList>
            <person name="Yang F."/>
            <person name="You Y."/>
            <person name="Lai Q."/>
            <person name="Xu L."/>
            <person name="Li F."/>
        </authorList>
    </citation>
    <scope>NUCLEOTIDE SEQUENCE</scope>
    <source>
        <strain evidence="13">Vp-HL-202005</strain>
    </source>
</reference>
<keyword evidence="15" id="KW-1185">Reference proteome</keyword>
<dbReference type="Proteomes" id="UP000037697">
    <property type="component" value="Unassembled WGS sequence"/>
</dbReference>
<evidence type="ECO:0000313" key="13">
    <source>
        <dbReference type="EMBL" id="WAT93230.1"/>
    </source>
</evidence>
<feature type="signal peptide" evidence="6">
    <location>
        <begin position="1"/>
        <end position="27"/>
    </location>
</feature>
<dbReference type="Gene3D" id="1.25.40.10">
    <property type="entry name" value="Tetratricopeptide repeat domain"/>
    <property type="match status" value="2"/>
</dbReference>
<dbReference type="Proteomes" id="UP001253193">
    <property type="component" value="Unassembled WGS sequence"/>
</dbReference>
<dbReference type="SMART" id="SM00267">
    <property type="entry name" value="GGDEF"/>
    <property type="match status" value="1"/>
</dbReference>
<sequence length="637" mass="73265">MHFPIKTLSCALLAVIGLFFQTGYVFANTDKHIYLEEHISPESQPMLSTYFRSMGKPRSIKENVLTVPQDASPETLALYYFARIYLERYEGVPLPDDMPDLIEFGRKHNMPWVVAEAKLNKAIRMIELDDDWHAELLLHDVIGESRDIGYLALQGRAYRWMGNLEIARNQIHNGLKHYRTAYELLENTVFEIQVAMTLNNIGTVYLDSSDWNRASNYLKQALDVYESSEYEYDNSFFIGVIYANLSIVHLGLGDSEKAEYYFHEAIRRSMQTGSDVIKHHSLSNFSQMLSSIGKTDDALLLAQRCVELPNPDGIEIIKMPCYEAFAEAYLADKQYDKAIRTALLVLEQTKSTNELELKQRIDMLSVLVNANQVLQNYEAAFRYLSQLRALEEEFSEHIHGEEMINIKFDLEAKLAQKELNLLETKNALQASELRSQRYREMFYFIAIAAIGVVGFRYVLRVKKINKALTQESTTDLLTGLHNRRYLEVWLEKMARRTPDRTFALAVLDVDHFKAFNDTYGHDIGDQMLMHIASIFNESTRSGDLLIRWGGEEFVLLVEVNDPNDCAKSLERLRHVIENTPLIIDSKPINATISLGAVDRLSAQTIKQEWDQWFFLADQALYDAKQAGRNQFKIHSTS</sequence>
<feature type="repeat" description="TPR" evidence="4">
    <location>
        <begin position="195"/>
        <end position="228"/>
    </location>
</feature>
<dbReference type="EC" id="2.7.7.65" evidence="2"/>
<keyword evidence="4" id="KW-0802">TPR repeat</keyword>
<dbReference type="GO" id="GO:0052621">
    <property type="term" value="F:diguanylate cyclase activity"/>
    <property type="evidence" value="ECO:0007669"/>
    <property type="project" value="UniProtKB-EC"/>
</dbReference>
<dbReference type="EMBL" id="DACQKT010000002">
    <property type="protein sequence ID" value="HAS6676283.1"/>
    <property type="molecule type" value="Genomic_DNA"/>
</dbReference>
<organism evidence="8">
    <name type="scientific">Vibrio parahaemolyticus</name>
    <dbReference type="NCBI Taxonomy" id="670"/>
    <lineage>
        <taxon>Bacteria</taxon>
        <taxon>Pseudomonadati</taxon>
        <taxon>Pseudomonadota</taxon>
        <taxon>Gammaproteobacteria</taxon>
        <taxon>Vibrionales</taxon>
        <taxon>Vibrionaceae</taxon>
        <taxon>Vibrio</taxon>
    </lineage>
</organism>
<reference evidence="10" key="7">
    <citation type="submission" date="2023-06" db="EMBL/GenBank/DDBJ databases">
        <title>Genomic Diversity of Vibrio spp. and Metagenomic Analysis of Pathogens in Florida Gulf Coastal Waters Following Hurricane Ian.</title>
        <authorList>
            <person name="Brumfield K.D."/>
        </authorList>
    </citation>
    <scope>NUCLEOTIDE SEQUENCE</scope>
    <source>
        <strain evidence="10">WBS2B-138</strain>
    </source>
</reference>
<evidence type="ECO:0000256" key="2">
    <source>
        <dbReference type="ARBA" id="ARBA00012528"/>
    </source>
</evidence>
<dbReference type="NCBIfam" id="TIGR00254">
    <property type="entry name" value="GGDEF"/>
    <property type="match status" value="1"/>
</dbReference>
<evidence type="ECO:0000313" key="9">
    <source>
        <dbReference type="EMBL" id="KOY31548.1"/>
    </source>
</evidence>
<reference evidence="8" key="3">
    <citation type="journal article" date="2018" name="Genome Biol.">
        <title>SKESA: strategic k-mer extension for scrupulous assemblies.</title>
        <authorList>
            <person name="Souvorov A."/>
            <person name="Agarwala R."/>
            <person name="Lipman D.J."/>
        </authorList>
    </citation>
    <scope>NUCLEOTIDE SEQUENCE</scope>
    <source>
        <strain evidence="8">1930</strain>
    </source>
</reference>
<dbReference type="EMBL" id="JAUHGG010000001">
    <property type="protein sequence ID" value="MDS1819698.1"/>
    <property type="molecule type" value="Genomic_DNA"/>
</dbReference>
<reference evidence="8" key="5">
    <citation type="submission" date="2019-12" db="EMBL/GenBank/DDBJ databases">
        <authorList>
            <consortium name="NCBI Pathogen Detection Project"/>
        </authorList>
    </citation>
    <scope>NUCLEOTIDE SEQUENCE</scope>
    <source>
        <strain evidence="8">1930</strain>
    </source>
</reference>
<dbReference type="Gene3D" id="3.30.70.270">
    <property type="match status" value="1"/>
</dbReference>
<comment type="catalytic activity">
    <reaction evidence="3">
        <text>2 GTP = 3',3'-c-di-GMP + 2 diphosphate</text>
        <dbReference type="Rhea" id="RHEA:24898"/>
        <dbReference type="ChEBI" id="CHEBI:33019"/>
        <dbReference type="ChEBI" id="CHEBI:37565"/>
        <dbReference type="ChEBI" id="CHEBI:58805"/>
        <dbReference type="EC" id="2.7.7.65"/>
    </reaction>
</comment>
<dbReference type="EMBL" id="CP034299">
    <property type="protein sequence ID" value="QHH12312.1"/>
    <property type="molecule type" value="Genomic_DNA"/>
</dbReference>
<dbReference type="InterPro" id="IPR011990">
    <property type="entry name" value="TPR-like_helical_dom_sf"/>
</dbReference>
<evidence type="ECO:0000256" key="4">
    <source>
        <dbReference type="PROSITE-ProRule" id="PRU00339"/>
    </source>
</evidence>
<dbReference type="CDD" id="cd01949">
    <property type="entry name" value="GGDEF"/>
    <property type="match status" value="1"/>
</dbReference>
<dbReference type="PROSITE" id="PS50005">
    <property type="entry name" value="TPR"/>
    <property type="match status" value="1"/>
</dbReference>
<comment type="cofactor">
    <cofactor evidence="1">
        <name>Mg(2+)</name>
        <dbReference type="ChEBI" id="CHEBI:18420"/>
    </cofactor>
</comment>
<evidence type="ECO:0000259" key="7">
    <source>
        <dbReference type="PROSITE" id="PS50887"/>
    </source>
</evidence>
<dbReference type="Proteomes" id="UP001156560">
    <property type="component" value="Chromosome 2"/>
</dbReference>